<keyword evidence="3" id="KW-0723">Serine/threonine-protein kinase</keyword>
<evidence type="ECO:0000256" key="5">
    <source>
        <dbReference type="ARBA" id="ARBA00022679"/>
    </source>
</evidence>
<keyword evidence="10 18" id="KW-0067">ATP-binding</keyword>
<keyword evidence="8 18" id="KW-0547">Nucleotide-binding</keyword>
<dbReference type="PANTHER" id="PTHR47976">
    <property type="entry name" value="G-TYPE LECTIN S-RECEPTOR-LIKE SERINE/THREONINE-PROTEIN KINASE SD2-5"/>
    <property type="match status" value="1"/>
</dbReference>
<dbReference type="GO" id="GO:0004674">
    <property type="term" value="F:protein serine/threonine kinase activity"/>
    <property type="evidence" value="ECO:0007669"/>
    <property type="project" value="UniProtKB-KW"/>
</dbReference>
<dbReference type="Gene3D" id="1.10.510.10">
    <property type="entry name" value="Transferase(Phosphotransferase) domain 1"/>
    <property type="match status" value="1"/>
</dbReference>
<evidence type="ECO:0000256" key="2">
    <source>
        <dbReference type="ARBA" id="ARBA00012513"/>
    </source>
</evidence>
<keyword evidence="9" id="KW-0418">Kinase</keyword>
<evidence type="ECO:0000256" key="14">
    <source>
        <dbReference type="ARBA" id="ARBA00023170"/>
    </source>
</evidence>
<dbReference type="InterPro" id="IPR011009">
    <property type="entry name" value="Kinase-like_dom_sf"/>
</dbReference>
<dbReference type="InterPro" id="IPR017441">
    <property type="entry name" value="Protein_kinase_ATP_BS"/>
</dbReference>
<dbReference type="PROSITE" id="PS00107">
    <property type="entry name" value="PROTEIN_KINASE_ATP"/>
    <property type="match status" value="1"/>
</dbReference>
<comment type="subcellular location">
    <subcellularLocation>
        <location evidence="1">Membrane</location>
        <topology evidence="1">Single-pass type I membrane protein</topology>
    </subcellularLocation>
</comment>
<dbReference type="Gramene" id="Jr_Scaffold_157_00010_p1">
    <property type="protein sequence ID" value="cds.Jr_Scaffold_157_00010_p1"/>
    <property type="gene ID" value="Jr_Scaffold_157_00010"/>
</dbReference>
<comment type="catalytic activity">
    <reaction evidence="16">
        <text>L-threonyl-[protein] + ATP = O-phospho-L-threonyl-[protein] + ADP + H(+)</text>
        <dbReference type="Rhea" id="RHEA:46608"/>
        <dbReference type="Rhea" id="RHEA-COMP:11060"/>
        <dbReference type="Rhea" id="RHEA-COMP:11605"/>
        <dbReference type="ChEBI" id="CHEBI:15378"/>
        <dbReference type="ChEBI" id="CHEBI:30013"/>
        <dbReference type="ChEBI" id="CHEBI:30616"/>
        <dbReference type="ChEBI" id="CHEBI:61977"/>
        <dbReference type="ChEBI" id="CHEBI:456216"/>
        <dbReference type="EC" id="2.7.11.1"/>
    </reaction>
</comment>
<gene>
    <name evidence="21" type="ORF">F2P56_036954</name>
</gene>
<keyword evidence="6 19" id="KW-0812">Transmembrane</keyword>
<evidence type="ECO:0000256" key="9">
    <source>
        <dbReference type="ARBA" id="ARBA00022777"/>
    </source>
</evidence>
<feature type="transmembrane region" description="Helical" evidence="19">
    <location>
        <begin position="23"/>
        <end position="46"/>
    </location>
</feature>
<keyword evidence="14" id="KW-0675">Receptor</keyword>
<dbReference type="GO" id="GO:0005524">
    <property type="term" value="F:ATP binding"/>
    <property type="evidence" value="ECO:0007669"/>
    <property type="project" value="UniProtKB-UniRule"/>
</dbReference>
<proteinExistence type="predicted"/>
<dbReference type="Gene3D" id="3.30.200.20">
    <property type="entry name" value="Phosphorylase Kinase, domain 1"/>
    <property type="match status" value="1"/>
</dbReference>
<sequence length="297" mass="33392">MGSGQNGTPAPNESSSKGLQMDLLVISVACVAFALSILALVAFLILRYRLWAYKKVPYEVSEGLIDDVSLRAFTYIELEVATNGFLEKLGKGSFGTVFKGTLSSGQRKIAVKRLEKIVAEGEVEFRNEMRSIGRTHHRNLVQLLGYCHEGSNRLLVYEYMSNGTLSDYLFKLEIKPNWDERIKISLNVARGILYLHEECETQIIHCDINPNNILMDEFGCAKIADFGLAKLLMPDHSRTLTGIRGTRGYVAPEWHKNLPITVKVDVYSFGIVFLVIICCRRSIDINVPEDEAVLVDW</sequence>
<organism evidence="21 22">
    <name type="scientific">Juglans regia</name>
    <name type="common">English walnut</name>
    <dbReference type="NCBI Taxonomy" id="51240"/>
    <lineage>
        <taxon>Eukaryota</taxon>
        <taxon>Viridiplantae</taxon>
        <taxon>Streptophyta</taxon>
        <taxon>Embryophyta</taxon>
        <taxon>Tracheophyta</taxon>
        <taxon>Spermatophyta</taxon>
        <taxon>Magnoliopsida</taxon>
        <taxon>eudicotyledons</taxon>
        <taxon>Gunneridae</taxon>
        <taxon>Pentapetalae</taxon>
        <taxon>rosids</taxon>
        <taxon>fabids</taxon>
        <taxon>Fagales</taxon>
        <taxon>Juglandaceae</taxon>
        <taxon>Juglans</taxon>
    </lineage>
</organism>
<name>A0A833TLA2_JUGRE</name>
<dbReference type="GO" id="GO:0016020">
    <property type="term" value="C:membrane"/>
    <property type="evidence" value="ECO:0007669"/>
    <property type="project" value="UniProtKB-SubCell"/>
</dbReference>
<dbReference type="InterPro" id="IPR000719">
    <property type="entry name" value="Prot_kinase_dom"/>
</dbReference>
<evidence type="ECO:0000256" key="13">
    <source>
        <dbReference type="ARBA" id="ARBA00023157"/>
    </source>
</evidence>
<reference evidence="21" key="1">
    <citation type="submission" date="2015-10" db="EMBL/GenBank/DDBJ databases">
        <authorList>
            <person name="Martinez-Garcia P.J."/>
            <person name="Crepeau M.W."/>
            <person name="Puiu D."/>
            <person name="Gonzalez-Ibeas D."/>
            <person name="Whalen J."/>
            <person name="Stevens K."/>
            <person name="Paul R."/>
            <person name="Butterfield T."/>
            <person name="Britton M."/>
            <person name="Reagan R."/>
            <person name="Chakraborty S."/>
            <person name="Walawage S.L."/>
            <person name="Vasquez-Gross H.A."/>
            <person name="Cardeno C."/>
            <person name="Famula R."/>
            <person name="Pratt K."/>
            <person name="Kuruganti S."/>
            <person name="Aradhya M.K."/>
            <person name="Leslie C.A."/>
            <person name="Dandekar A.M."/>
            <person name="Salzberg S.L."/>
            <person name="Wegrzyn J.L."/>
            <person name="Langley C.H."/>
            <person name="Neale D.B."/>
        </authorList>
    </citation>
    <scope>NUCLEOTIDE SEQUENCE</scope>
    <source>
        <tissue evidence="21">Leaves</tissue>
    </source>
</reference>
<keyword evidence="13" id="KW-1015">Disulfide bond</keyword>
<keyword evidence="11 19" id="KW-1133">Transmembrane helix</keyword>
<evidence type="ECO:0000256" key="10">
    <source>
        <dbReference type="ARBA" id="ARBA00022840"/>
    </source>
</evidence>
<evidence type="ECO:0000256" key="4">
    <source>
        <dbReference type="ARBA" id="ARBA00022536"/>
    </source>
</evidence>
<dbReference type="PROSITE" id="PS50011">
    <property type="entry name" value="PROTEIN_KINASE_DOM"/>
    <property type="match status" value="1"/>
</dbReference>
<evidence type="ECO:0000256" key="8">
    <source>
        <dbReference type="ARBA" id="ARBA00022741"/>
    </source>
</evidence>
<feature type="domain" description="Protein kinase" evidence="20">
    <location>
        <begin position="83"/>
        <end position="297"/>
    </location>
</feature>
<evidence type="ECO:0000256" key="3">
    <source>
        <dbReference type="ARBA" id="ARBA00022527"/>
    </source>
</evidence>
<dbReference type="EMBL" id="LIHL02000171">
    <property type="protein sequence ID" value="KAF5442024.1"/>
    <property type="molecule type" value="Genomic_DNA"/>
</dbReference>
<evidence type="ECO:0000256" key="12">
    <source>
        <dbReference type="ARBA" id="ARBA00023136"/>
    </source>
</evidence>
<feature type="non-terminal residue" evidence="21">
    <location>
        <position position="297"/>
    </location>
</feature>
<evidence type="ECO:0000256" key="1">
    <source>
        <dbReference type="ARBA" id="ARBA00004479"/>
    </source>
</evidence>
<keyword evidence="12 19" id="KW-0472">Membrane</keyword>
<comment type="caution">
    <text evidence="21">The sequence shown here is derived from an EMBL/GenBank/DDBJ whole genome shotgun (WGS) entry which is preliminary data.</text>
</comment>
<evidence type="ECO:0000313" key="21">
    <source>
        <dbReference type="EMBL" id="KAF5442024.1"/>
    </source>
</evidence>
<protein>
    <recommendedName>
        <fullName evidence="2">non-specific serine/threonine protein kinase</fullName>
        <ecNumber evidence="2">2.7.11.1</ecNumber>
    </recommendedName>
</protein>
<dbReference type="PANTHER" id="PTHR47976:SF102">
    <property type="entry name" value="G-TYPE LECTIN S-RECEPTOR-LIKE SERINE_THREONINE-PROTEIN KINASE LECRK3"/>
    <property type="match status" value="1"/>
</dbReference>
<evidence type="ECO:0000313" key="22">
    <source>
        <dbReference type="Proteomes" id="UP000619265"/>
    </source>
</evidence>
<dbReference type="Proteomes" id="UP000619265">
    <property type="component" value="Unassembled WGS sequence"/>
</dbReference>
<accession>A0A833TLA2</accession>
<dbReference type="InterPro" id="IPR051343">
    <property type="entry name" value="G-type_lectin_kinases/EP1-like"/>
</dbReference>
<keyword evidence="5" id="KW-0808">Transferase</keyword>
<keyword evidence="4" id="KW-0245">EGF-like domain</keyword>
<evidence type="ECO:0000256" key="18">
    <source>
        <dbReference type="PROSITE-ProRule" id="PRU10141"/>
    </source>
</evidence>
<dbReference type="AlphaFoldDB" id="A0A833TLA2"/>
<evidence type="ECO:0000256" key="16">
    <source>
        <dbReference type="ARBA" id="ARBA00047899"/>
    </source>
</evidence>
<dbReference type="EC" id="2.7.11.1" evidence="2"/>
<dbReference type="Pfam" id="PF00069">
    <property type="entry name" value="Pkinase"/>
    <property type="match status" value="1"/>
</dbReference>
<dbReference type="SUPFAM" id="SSF56112">
    <property type="entry name" value="Protein kinase-like (PK-like)"/>
    <property type="match status" value="1"/>
</dbReference>
<evidence type="ECO:0000256" key="15">
    <source>
        <dbReference type="ARBA" id="ARBA00023180"/>
    </source>
</evidence>
<comment type="catalytic activity">
    <reaction evidence="17">
        <text>L-seryl-[protein] + ATP = O-phospho-L-seryl-[protein] + ADP + H(+)</text>
        <dbReference type="Rhea" id="RHEA:17989"/>
        <dbReference type="Rhea" id="RHEA-COMP:9863"/>
        <dbReference type="Rhea" id="RHEA-COMP:11604"/>
        <dbReference type="ChEBI" id="CHEBI:15378"/>
        <dbReference type="ChEBI" id="CHEBI:29999"/>
        <dbReference type="ChEBI" id="CHEBI:30616"/>
        <dbReference type="ChEBI" id="CHEBI:83421"/>
        <dbReference type="ChEBI" id="CHEBI:456216"/>
        <dbReference type="EC" id="2.7.11.1"/>
    </reaction>
</comment>
<evidence type="ECO:0000256" key="11">
    <source>
        <dbReference type="ARBA" id="ARBA00022989"/>
    </source>
</evidence>
<dbReference type="FunFam" id="3.30.200.20:FF:000059">
    <property type="entry name" value="S-receptor-like serine/threonine-protein kinase"/>
    <property type="match status" value="1"/>
</dbReference>
<feature type="binding site" evidence="18">
    <location>
        <position position="112"/>
    </location>
    <ligand>
        <name>ATP</name>
        <dbReference type="ChEBI" id="CHEBI:30616"/>
    </ligand>
</feature>
<keyword evidence="7" id="KW-0732">Signal</keyword>
<evidence type="ECO:0000256" key="6">
    <source>
        <dbReference type="ARBA" id="ARBA00022692"/>
    </source>
</evidence>
<evidence type="ECO:0000259" key="20">
    <source>
        <dbReference type="PROSITE" id="PS50011"/>
    </source>
</evidence>
<keyword evidence="15" id="KW-0325">Glycoprotein</keyword>
<evidence type="ECO:0000256" key="7">
    <source>
        <dbReference type="ARBA" id="ARBA00022729"/>
    </source>
</evidence>
<reference evidence="21" key="2">
    <citation type="submission" date="2020-03" db="EMBL/GenBank/DDBJ databases">
        <title>Walnut 2.0.</title>
        <authorList>
            <person name="Marrano A."/>
            <person name="Britton M."/>
            <person name="Zimin A.V."/>
            <person name="Zaini P.A."/>
            <person name="Workman R."/>
            <person name="Puiu D."/>
            <person name="Bianco L."/>
            <person name="Allen B.J."/>
            <person name="Troggio M."/>
            <person name="Leslie C.A."/>
            <person name="Timp W."/>
            <person name="Dendekar A."/>
            <person name="Salzberg S.L."/>
            <person name="Neale D.B."/>
        </authorList>
    </citation>
    <scope>NUCLEOTIDE SEQUENCE</scope>
    <source>
        <tissue evidence="21">Leaves</tissue>
    </source>
</reference>
<evidence type="ECO:0000256" key="17">
    <source>
        <dbReference type="ARBA" id="ARBA00048679"/>
    </source>
</evidence>
<evidence type="ECO:0000256" key="19">
    <source>
        <dbReference type="SAM" id="Phobius"/>
    </source>
</evidence>